<dbReference type="InterPro" id="IPR002397">
    <property type="entry name" value="Cyt_P450_B"/>
</dbReference>
<dbReference type="PROSITE" id="PS00086">
    <property type="entry name" value="CYTOCHROME_P450"/>
    <property type="match status" value="1"/>
</dbReference>
<gene>
    <name evidence="8" type="ORF">G3I58_02925</name>
</gene>
<dbReference type="GO" id="GO:0020037">
    <property type="term" value="F:heme binding"/>
    <property type="evidence" value="ECO:0007669"/>
    <property type="project" value="InterPro"/>
</dbReference>
<dbReference type="EMBL" id="JAAGMS010000028">
    <property type="protein sequence ID" value="NEB96968.1"/>
    <property type="molecule type" value="Genomic_DNA"/>
</dbReference>
<evidence type="ECO:0000256" key="1">
    <source>
        <dbReference type="ARBA" id="ARBA00010617"/>
    </source>
</evidence>
<dbReference type="PANTHER" id="PTHR46696">
    <property type="entry name" value="P450, PUTATIVE (EUROFUNG)-RELATED"/>
    <property type="match status" value="1"/>
</dbReference>
<dbReference type="InterPro" id="IPR001128">
    <property type="entry name" value="Cyt_P450"/>
</dbReference>
<accession>A0A7K3R477</accession>
<keyword evidence="2 7" id="KW-0349">Heme</keyword>
<protein>
    <submittedName>
        <fullName evidence="8">Cytochrome P450</fullName>
    </submittedName>
</protein>
<evidence type="ECO:0000256" key="4">
    <source>
        <dbReference type="ARBA" id="ARBA00023002"/>
    </source>
</evidence>
<dbReference type="Proteomes" id="UP000470951">
    <property type="component" value="Unassembled WGS sequence"/>
</dbReference>
<dbReference type="GO" id="GO:0005506">
    <property type="term" value="F:iron ion binding"/>
    <property type="evidence" value="ECO:0007669"/>
    <property type="project" value="InterPro"/>
</dbReference>
<comment type="caution">
    <text evidence="8">The sequence shown here is derived from an EMBL/GenBank/DDBJ whole genome shotgun (WGS) entry which is preliminary data.</text>
</comment>
<dbReference type="SUPFAM" id="SSF48264">
    <property type="entry name" value="Cytochrome P450"/>
    <property type="match status" value="1"/>
</dbReference>
<dbReference type="GO" id="GO:0004497">
    <property type="term" value="F:monooxygenase activity"/>
    <property type="evidence" value="ECO:0007669"/>
    <property type="project" value="UniProtKB-KW"/>
</dbReference>
<dbReference type="PANTHER" id="PTHR46696:SF1">
    <property type="entry name" value="CYTOCHROME P450 YJIB-RELATED"/>
    <property type="match status" value="1"/>
</dbReference>
<evidence type="ECO:0000256" key="5">
    <source>
        <dbReference type="ARBA" id="ARBA00023004"/>
    </source>
</evidence>
<keyword evidence="6 7" id="KW-0503">Monooxygenase</keyword>
<dbReference type="GO" id="GO:0016705">
    <property type="term" value="F:oxidoreductase activity, acting on paired donors, with incorporation or reduction of molecular oxygen"/>
    <property type="evidence" value="ECO:0007669"/>
    <property type="project" value="InterPro"/>
</dbReference>
<comment type="similarity">
    <text evidence="1 7">Belongs to the cytochrome P450 family.</text>
</comment>
<proteinExistence type="inferred from homology"/>
<evidence type="ECO:0000313" key="8">
    <source>
        <dbReference type="EMBL" id="NEB96968.1"/>
    </source>
</evidence>
<dbReference type="Pfam" id="PF00067">
    <property type="entry name" value="p450"/>
    <property type="match status" value="1"/>
</dbReference>
<name>A0A7K3R477_STRAQ</name>
<dbReference type="PRINTS" id="PR00359">
    <property type="entry name" value="BP450"/>
</dbReference>
<keyword evidence="4 7" id="KW-0560">Oxidoreductase</keyword>
<dbReference type="FunFam" id="1.10.630.10:FF:000018">
    <property type="entry name" value="Cytochrome P450 monooxygenase"/>
    <property type="match status" value="1"/>
</dbReference>
<keyword evidence="3 7" id="KW-0479">Metal-binding</keyword>
<reference evidence="8 9" key="1">
    <citation type="submission" date="2020-01" db="EMBL/GenBank/DDBJ databases">
        <title>Insect and environment-associated Actinomycetes.</title>
        <authorList>
            <person name="Currrie C."/>
            <person name="Chevrette M."/>
            <person name="Carlson C."/>
            <person name="Stubbendieck R."/>
            <person name="Wendt-Pienkowski E."/>
        </authorList>
    </citation>
    <scope>NUCLEOTIDE SEQUENCE [LARGE SCALE GENOMIC DNA]</scope>
    <source>
        <strain evidence="8 9">SID7903</strain>
    </source>
</reference>
<sequence>MAVLDLRDLPDFTVNPYPYYAKLRAEGPVHIVRTDEMERIWLVVGYEEARAALADQRLGKDWRTTGRWEASEAAVLSANMLELDAPHHTRLRRLVVREFTPRRIEALRPRVTEITGRLLDAMVPRGSADLVDALAFPLPMTVICELLGVPDIDRDTFRALSNGIVSPTPEQREGDPAGAMSDYLVDLIADKRRSPGDDLLSALIRTRDEGGDSLSSAELVGMAFLLLVAGHETTVNLIANGVRALLDHPDQLALLRADPGLIDNAVEEMLRYDGPVETATFRFAREPVKIGDTEIARDEAVLVALASADRDPARFPEPDAFDIRREPQGHLGFGHGAHYCLGAPLARMEARIAIGALLERCPDLGPVVKLPPAGRRLARTLAALPKCPSSSATRPFRRLAIARTRRRPAALRATTAV</sequence>
<evidence type="ECO:0000256" key="2">
    <source>
        <dbReference type="ARBA" id="ARBA00022617"/>
    </source>
</evidence>
<evidence type="ECO:0000256" key="6">
    <source>
        <dbReference type="ARBA" id="ARBA00023033"/>
    </source>
</evidence>
<evidence type="ECO:0000256" key="7">
    <source>
        <dbReference type="RuleBase" id="RU000461"/>
    </source>
</evidence>
<keyword evidence="5 7" id="KW-0408">Iron</keyword>
<evidence type="ECO:0000256" key="3">
    <source>
        <dbReference type="ARBA" id="ARBA00022723"/>
    </source>
</evidence>
<dbReference type="InterPro" id="IPR017972">
    <property type="entry name" value="Cyt_P450_CS"/>
</dbReference>
<dbReference type="AlphaFoldDB" id="A0A7K3R477"/>
<dbReference type="CDD" id="cd11029">
    <property type="entry name" value="CYP107-like"/>
    <property type="match status" value="1"/>
</dbReference>
<dbReference type="RefSeq" id="WP_164217038.1">
    <property type="nucleotide sequence ID" value="NZ_JAAGMS010000028.1"/>
</dbReference>
<dbReference type="InterPro" id="IPR036396">
    <property type="entry name" value="Cyt_P450_sf"/>
</dbReference>
<organism evidence="8 9">
    <name type="scientific">Streptomyces anulatus</name>
    <name type="common">Streptomyces chrysomallus</name>
    <dbReference type="NCBI Taxonomy" id="1892"/>
    <lineage>
        <taxon>Bacteria</taxon>
        <taxon>Bacillati</taxon>
        <taxon>Actinomycetota</taxon>
        <taxon>Actinomycetes</taxon>
        <taxon>Kitasatosporales</taxon>
        <taxon>Streptomycetaceae</taxon>
        <taxon>Streptomyces</taxon>
    </lineage>
</organism>
<evidence type="ECO:0000313" key="9">
    <source>
        <dbReference type="Proteomes" id="UP000470951"/>
    </source>
</evidence>
<dbReference type="Gene3D" id="1.10.630.10">
    <property type="entry name" value="Cytochrome P450"/>
    <property type="match status" value="1"/>
</dbReference>